<dbReference type="Gene3D" id="1.20.1260.10">
    <property type="match status" value="1"/>
</dbReference>
<evidence type="ECO:0000256" key="1">
    <source>
        <dbReference type="SAM" id="MobiDB-lite"/>
    </source>
</evidence>
<accession>A0ABP7V768</accession>
<name>A0ABP7V768_9ACTN</name>
<gene>
    <name evidence="2" type="ORF">GCM10022214_11860</name>
</gene>
<feature type="region of interest" description="Disordered" evidence="1">
    <location>
        <begin position="405"/>
        <end position="428"/>
    </location>
</feature>
<protein>
    <recommendedName>
        <fullName evidence="4">Ferritin-like domain-containing protein</fullName>
    </recommendedName>
</protein>
<dbReference type="SUPFAM" id="SSF47240">
    <property type="entry name" value="Ferritin-like"/>
    <property type="match status" value="1"/>
</dbReference>
<comment type="caution">
    <text evidence="2">The sequence shown here is derived from an EMBL/GenBank/DDBJ whole genome shotgun (WGS) entry which is preliminary data.</text>
</comment>
<proteinExistence type="predicted"/>
<dbReference type="InterPro" id="IPR009078">
    <property type="entry name" value="Ferritin-like_SF"/>
</dbReference>
<dbReference type="InterPro" id="IPR007402">
    <property type="entry name" value="DUF455"/>
</dbReference>
<evidence type="ECO:0000313" key="3">
    <source>
        <dbReference type="Proteomes" id="UP001500683"/>
    </source>
</evidence>
<organism evidence="2 3">
    <name type="scientific">Actinomadura miaoliensis</name>
    <dbReference type="NCBI Taxonomy" id="430685"/>
    <lineage>
        <taxon>Bacteria</taxon>
        <taxon>Bacillati</taxon>
        <taxon>Actinomycetota</taxon>
        <taxon>Actinomycetes</taxon>
        <taxon>Streptosporangiales</taxon>
        <taxon>Thermomonosporaceae</taxon>
        <taxon>Actinomadura</taxon>
    </lineage>
</organism>
<evidence type="ECO:0008006" key="4">
    <source>
        <dbReference type="Google" id="ProtNLM"/>
    </source>
</evidence>
<evidence type="ECO:0000313" key="2">
    <source>
        <dbReference type="EMBL" id="GAA4060691.1"/>
    </source>
</evidence>
<dbReference type="RefSeq" id="WP_344941847.1">
    <property type="nucleotide sequence ID" value="NZ_BAAAZG010000002.1"/>
</dbReference>
<sequence length="428" mass="47077">MVNAGTAVAVEQGRLALESLRFGCVRLMEIAASVLVRTTPTERKLELSKQIWALAQCADLLGKRLPGLRSHEDATASTPEYVAFTDALCSLRNPELEYVALTHLAYPDLRDAVLAHHARVPGAADELTVACLDQVLERLDAVPTARQERPAGLGTLGDLLARSGGVVGENPAPPPRRRTALPDIPNRPGRDASLREVGPGDTWVDGSRGSFLHESVFRVELAAAEICAALIAHHPDAPWGLRYDLAKQVRDEARHFELFAERMRELGVVEGQFPILFDVWDKFALGRTLPERLIIEQRLGEGTALDSAVKAFRVLREEGDFKTLMLFDYIVADEITHVGNGNRWLRALVGSDDELHRLEKDVRAMLADHDMAVAGKRPNVGDRVLAGFTDQEIAELQRTWENERGLARSQMADARREANGSASSTAET</sequence>
<keyword evidence="3" id="KW-1185">Reference proteome</keyword>
<dbReference type="CDD" id="cd00657">
    <property type="entry name" value="Ferritin_like"/>
    <property type="match status" value="1"/>
</dbReference>
<dbReference type="Pfam" id="PF04305">
    <property type="entry name" value="DUF455"/>
    <property type="match status" value="1"/>
</dbReference>
<feature type="region of interest" description="Disordered" evidence="1">
    <location>
        <begin position="164"/>
        <end position="201"/>
    </location>
</feature>
<reference evidence="3" key="1">
    <citation type="journal article" date="2019" name="Int. J. Syst. Evol. Microbiol.">
        <title>The Global Catalogue of Microorganisms (GCM) 10K type strain sequencing project: providing services to taxonomists for standard genome sequencing and annotation.</title>
        <authorList>
            <consortium name="The Broad Institute Genomics Platform"/>
            <consortium name="The Broad Institute Genome Sequencing Center for Infectious Disease"/>
            <person name="Wu L."/>
            <person name="Ma J."/>
        </authorList>
    </citation>
    <scope>NUCLEOTIDE SEQUENCE [LARGE SCALE GENOMIC DNA]</scope>
    <source>
        <strain evidence="3">JCM 16702</strain>
    </source>
</reference>
<dbReference type="PANTHER" id="PTHR42782">
    <property type="entry name" value="SI:CH73-314G15.3"/>
    <property type="match status" value="1"/>
</dbReference>
<dbReference type="Proteomes" id="UP001500683">
    <property type="component" value="Unassembled WGS sequence"/>
</dbReference>
<dbReference type="PANTHER" id="PTHR42782:SF2">
    <property type="entry name" value="3-OXOACYL-[ACYL-CARRIER-PROTEIN] SYNTHASE-LIKE PROTEIN"/>
    <property type="match status" value="1"/>
</dbReference>
<dbReference type="InterPro" id="IPR012347">
    <property type="entry name" value="Ferritin-like"/>
</dbReference>
<dbReference type="EMBL" id="BAAAZG010000002">
    <property type="protein sequence ID" value="GAA4060691.1"/>
    <property type="molecule type" value="Genomic_DNA"/>
</dbReference>